<keyword evidence="1" id="KW-0812">Transmembrane</keyword>
<proteinExistence type="predicted"/>
<reference evidence="2 3" key="1">
    <citation type="submission" date="2018-01" db="EMBL/GenBank/DDBJ databases">
        <title>Genomic Encyclopedia of Type Strains, Phase I: the one thousand microbial genomes (KMG-I) project.</title>
        <authorList>
            <person name="Goeker M."/>
        </authorList>
    </citation>
    <scope>NUCLEOTIDE SEQUENCE [LARGE SCALE GENOMIC DNA]</scope>
    <source>
        <strain evidence="2 3">DSM 17960</strain>
    </source>
</reference>
<accession>A0A2S4N9X8</accession>
<sequence length="164" mass="19459">MESENSIVLRPRFHKSVSKSIDKILEDAAVLKAEVKDDYRIKISDHHIFFFITLAKRKYYSPHLHIELLKNEDNTTHVKGLYGPDQTVWTFFMFLHFIIAGVFLIFGMIAYSNWSIKQPFLFDFVIMAIMVVLWFALYIQARINRKKCLPQMENLEQLMNKVLR</sequence>
<protein>
    <recommendedName>
        <fullName evidence="4">GTP-binding protein</fullName>
    </recommendedName>
</protein>
<dbReference type="EMBL" id="PQNY01000004">
    <property type="protein sequence ID" value="POS02492.1"/>
    <property type="molecule type" value="Genomic_DNA"/>
</dbReference>
<dbReference type="RefSeq" id="WP_103725542.1">
    <property type="nucleotide sequence ID" value="NZ_PQNY01000004.1"/>
</dbReference>
<feature type="transmembrane region" description="Helical" evidence="1">
    <location>
        <begin position="120"/>
        <end position="139"/>
    </location>
</feature>
<dbReference type="OrthoDB" id="1451346at2"/>
<organism evidence="2 3">
    <name type="scientific">Flavobacterium croceum DSM 17960</name>
    <dbReference type="NCBI Taxonomy" id="1121886"/>
    <lineage>
        <taxon>Bacteria</taxon>
        <taxon>Pseudomonadati</taxon>
        <taxon>Bacteroidota</taxon>
        <taxon>Flavobacteriia</taxon>
        <taxon>Flavobacteriales</taxon>
        <taxon>Flavobacteriaceae</taxon>
        <taxon>Flavobacterium</taxon>
    </lineage>
</organism>
<keyword evidence="3" id="KW-1185">Reference proteome</keyword>
<feature type="transmembrane region" description="Helical" evidence="1">
    <location>
        <begin position="88"/>
        <end position="114"/>
    </location>
</feature>
<name>A0A2S4N9X8_9FLAO</name>
<evidence type="ECO:0000256" key="1">
    <source>
        <dbReference type="SAM" id="Phobius"/>
    </source>
</evidence>
<comment type="caution">
    <text evidence="2">The sequence shown here is derived from an EMBL/GenBank/DDBJ whole genome shotgun (WGS) entry which is preliminary data.</text>
</comment>
<dbReference type="Proteomes" id="UP000237056">
    <property type="component" value="Unassembled WGS sequence"/>
</dbReference>
<evidence type="ECO:0000313" key="3">
    <source>
        <dbReference type="Proteomes" id="UP000237056"/>
    </source>
</evidence>
<keyword evidence="1" id="KW-0472">Membrane</keyword>
<evidence type="ECO:0008006" key="4">
    <source>
        <dbReference type="Google" id="ProtNLM"/>
    </source>
</evidence>
<keyword evidence="1" id="KW-1133">Transmembrane helix</keyword>
<gene>
    <name evidence="2" type="ORF">Q361_104217</name>
</gene>
<dbReference type="AlphaFoldDB" id="A0A2S4N9X8"/>
<evidence type="ECO:0000313" key="2">
    <source>
        <dbReference type="EMBL" id="POS02492.1"/>
    </source>
</evidence>